<name>A0A7S3PCV3_9STRA</name>
<dbReference type="EMBL" id="HBIN01008952">
    <property type="protein sequence ID" value="CAE0436391.1"/>
    <property type="molecule type" value="Transcribed_RNA"/>
</dbReference>
<dbReference type="AlphaFoldDB" id="A0A7S3PCV3"/>
<dbReference type="CDD" id="cd20071">
    <property type="entry name" value="SET_SMYD"/>
    <property type="match status" value="1"/>
</dbReference>
<dbReference type="Pfam" id="PF00856">
    <property type="entry name" value="SET"/>
    <property type="match status" value="1"/>
</dbReference>
<feature type="domain" description="SET" evidence="2">
    <location>
        <begin position="138"/>
        <end position="314"/>
    </location>
</feature>
<reference evidence="3" key="1">
    <citation type="submission" date="2021-01" db="EMBL/GenBank/DDBJ databases">
        <authorList>
            <person name="Corre E."/>
            <person name="Pelletier E."/>
            <person name="Niang G."/>
            <person name="Scheremetjew M."/>
            <person name="Finn R."/>
            <person name="Kale V."/>
            <person name="Holt S."/>
            <person name="Cochrane G."/>
            <person name="Meng A."/>
            <person name="Brown T."/>
            <person name="Cohen L."/>
        </authorList>
    </citation>
    <scope>NUCLEOTIDE SEQUENCE</scope>
    <source>
        <strain evidence="3">GSBS06</strain>
    </source>
</reference>
<dbReference type="InterPro" id="IPR001214">
    <property type="entry name" value="SET_dom"/>
</dbReference>
<feature type="region of interest" description="Disordered" evidence="1">
    <location>
        <begin position="29"/>
        <end position="65"/>
    </location>
</feature>
<dbReference type="SMART" id="SM00317">
    <property type="entry name" value="SET"/>
    <property type="match status" value="1"/>
</dbReference>
<dbReference type="PANTHER" id="PTHR47332:SF2">
    <property type="entry name" value="SET-6"/>
    <property type="match status" value="1"/>
</dbReference>
<dbReference type="PROSITE" id="PS50280">
    <property type="entry name" value="SET"/>
    <property type="match status" value="1"/>
</dbReference>
<feature type="region of interest" description="Disordered" evidence="1">
    <location>
        <begin position="80"/>
        <end position="99"/>
    </location>
</feature>
<feature type="compositionally biased region" description="Polar residues" evidence="1">
    <location>
        <begin position="51"/>
        <end position="60"/>
    </location>
</feature>
<dbReference type="InterPro" id="IPR046341">
    <property type="entry name" value="SET_dom_sf"/>
</dbReference>
<accession>A0A7S3PCV3</accession>
<dbReference type="InterPro" id="IPR053185">
    <property type="entry name" value="SET_domain_protein"/>
</dbReference>
<evidence type="ECO:0000259" key="2">
    <source>
        <dbReference type="PROSITE" id="PS50280"/>
    </source>
</evidence>
<gene>
    <name evidence="3" type="ORF">ASTO00021_LOCUS6652</name>
</gene>
<sequence>MSFTSTSISSYGGSYSSVDDDVIKSIPAISSTASNSIEESKRGLDKAKDNVNINGNSRASSPDGYRKGDILKIFNNSQSESVSTGLSSDDTGDGFEHEGFEDEPAQYFFEEHEDSNLNFSPEIQSRCDFEPKNSKNISGISVHKSALKTGLGLFSDRNVKKGELLFTEKPLVTHGFDVNNDCDTNNTNISSSSKPRFRSVFSALSNQLEELVNDLSESDKAAYFALSSSKGSKGDEKEKETAGQIFIDNFIPYNMNDVVGEHCQIGGAVFAVASRLNHSCIPNLQHSWDDVNEIELFFAARDIAKGEELTIAYVDPVRKREERQCDLLNLYSFKCNCEACEMSEEEQRASDVRRGRLCALDKQVYNAVDTGEYEHAVNLIDERMKVLKDEGLDTPKNLLRCEYDGYVACLNSGDVEGMHMYLRKACKHAGESFGEESLVACRLKMKVQELGFHAAVTNFML</sequence>
<dbReference type="SUPFAM" id="SSF82199">
    <property type="entry name" value="SET domain"/>
    <property type="match status" value="1"/>
</dbReference>
<dbReference type="PANTHER" id="PTHR47332">
    <property type="entry name" value="SET DOMAIN-CONTAINING PROTEIN 5"/>
    <property type="match status" value="1"/>
</dbReference>
<organism evidence="3">
    <name type="scientific">Aplanochytrium stocchinoi</name>
    <dbReference type="NCBI Taxonomy" id="215587"/>
    <lineage>
        <taxon>Eukaryota</taxon>
        <taxon>Sar</taxon>
        <taxon>Stramenopiles</taxon>
        <taxon>Bigyra</taxon>
        <taxon>Labyrinthulomycetes</taxon>
        <taxon>Thraustochytrida</taxon>
        <taxon>Thraustochytriidae</taxon>
        <taxon>Aplanochytrium</taxon>
    </lineage>
</organism>
<protein>
    <recommendedName>
        <fullName evidence="2">SET domain-containing protein</fullName>
    </recommendedName>
</protein>
<evidence type="ECO:0000313" key="3">
    <source>
        <dbReference type="EMBL" id="CAE0436391.1"/>
    </source>
</evidence>
<proteinExistence type="predicted"/>
<feature type="compositionally biased region" description="Basic and acidic residues" evidence="1">
    <location>
        <begin position="38"/>
        <end position="49"/>
    </location>
</feature>
<evidence type="ECO:0000256" key="1">
    <source>
        <dbReference type="SAM" id="MobiDB-lite"/>
    </source>
</evidence>
<dbReference type="Gene3D" id="2.170.270.10">
    <property type="entry name" value="SET domain"/>
    <property type="match status" value="1"/>
</dbReference>